<dbReference type="EMBL" id="MN740114">
    <property type="protein sequence ID" value="QHT88317.1"/>
    <property type="molecule type" value="Genomic_DNA"/>
</dbReference>
<sequence length="151" mass="17527">MDERCFEETLFRVERTSTHLYIADVWMWNGTPIFNSKTFQERQSFLERVFTLYTPCPGFETYALELRSSLTDIRGTEYYTTEKGARGIFVEKTGNMIDIVRTDVPDVYRLSNGGYLRVKTLELSKKLRTLGAAFTLDCQKNEDGTWSPVSF</sequence>
<reference evidence="1" key="1">
    <citation type="journal article" date="2020" name="Nature">
        <title>Giant virus diversity and host interactions through global metagenomics.</title>
        <authorList>
            <person name="Schulz F."/>
            <person name="Roux S."/>
            <person name="Paez-Espino D."/>
            <person name="Jungbluth S."/>
            <person name="Walsh D.A."/>
            <person name="Denef V.J."/>
            <person name="McMahon K.D."/>
            <person name="Konstantinidis K.T."/>
            <person name="Eloe-Fadrosh E.A."/>
            <person name="Kyrpides N.C."/>
            <person name="Woyke T."/>
        </authorList>
    </citation>
    <scope>NUCLEOTIDE SEQUENCE</scope>
    <source>
        <strain evidence="1">GVMAG-M-3300023184-50</strain>
    </source>
</reference>
<evidence type="ECO:0000313" key="1">
    <source>
        <dbReference type="EMBL" id="QHT88317.1"/>
    </source>
</evidence>
<accession>A0A6C0I7H4</accession>
<name>A0A6C0I7H4_9ZZZZ</name>
<protein>
    <submittedName>
        <fullName evidence="1">Uncharacterized protein</fullName>
    </submittedName>
</protein>
<dbReference type="AlphaFoldDB" id="A0A6C0I7H4"/>
<proteinExistence type="predicted"/>
<organism evidence="1">
    <name type="scientific">viral metagenome</name>
    <dbReference type="NCBI Taxonomy" id="1070528"/>
    <lineage>
        <taxon>unclassified sequences</taxon>
        <taxon>metagenomes</taxon>
        <taxon>organismal metagenomes</taxon>
    </lineage>
</organism>